<dbReference type="PANTHER" id="PTHR23510">
    <property type="entry name" value="INNER MEMBRANE TRANSPORT PROTEIN YAJR"/>
    <property type="match status" value="1"/>
</dbReference>
<dbReference type="InterPro" id="IPR051068">
    <property type="entry name" value="MFS_Domain-Containing_Protein"/>
</dbReference>
<keyword evidence="4 5" id="KW-0472">Membrane</keyword>
<dbReference type="Proteomes" id="UP000472277">
    <property type="component" value="Chromosome 17"/>
</dbReference>
<feature type="transmembrane region" description="Helical" evidence="5">
    <location>
        <begin position="383"/>
        <end position="404"/>
    </location>
</feature>
<feature type="transmembrane region" description="Helical" evidence="5">
    <location>
        <begin position="454"/>
        <end position="471"/>
    </location>
</feature>
<accession>A0A673XL35</accession>
<reference evidence="7" key="2">
    <citation type="submission" date="2025-09" db="UniProtKB">
        <authorList>
            <consortium name="Ensembl"/>
        </authorList>
    </citation>
    <scope>IDENTIFICATION</scope>
</reference>
<evidence type="ECO:0000256" key="3">
    <source>
        <dbReference type="ARBA" id="ARBA00022989"/>
    </source>
</evidence>
<evidence type="ECO:0000256" key="2">
    <source>
        <dbReference type="ARBA" id="ARBA00022692"/>
    </source>
</evidence>
<evidence type="ECO:0000313" key="7">
    <source>
        <dbReference type="Ensembl" id="ENSSTUP00000024945.1"/>
    </source>
</evidence>
<organism evidence="7 8">
    <name type="scientific">Salmo trutta</name>
    <name type="common">Brown trout</name>
    <dbReference type="NCBI Taxonomy" id="8032"/>
    <lineage>
        <taxon>Eukaryota</taxon>
        <taxon>Metazoa</taxon>
        <taxon>Chordata</taxon>
        <taxon>Craniata</taxon>
        <taxon>Vertebrata</taxon>
        <taxon>Euteleostomi</taxon>
        <taxon>Actinopterygii</taxon>
        <taxon>Neopterygii</taxon>
        <taxon>Teleostei</taxon>
        <taxon>Protacanthopterygii</taxon>
        <taxon>Salmoniformes</taxon>
        <taxon>Salmonidae</taxon>
        <taxon>Salmoninae</taxon>
        <taxon>Salmo</taxon>
    </lineage>
</organism>
<dbReference type="GO" id="GO:0022857">
    <property type="term" value="F:transmembrane transporter activity"/>
    <property type="evidence" value="ECO:0007669"/>
    <property type="project" value="InterPro"/>
</dbReference>
<dbReference type="PANTHER" id="PTHR23510:SF56">
    <property type="entry name" value="MAJOR FACILITATOR SUPERFAMILY DOMAIN-CONTAINING PROTEIN 8-LIKE"/>
    <property type="match status" value="1"/>
</dbReference>
<evidence type="ECO:0000256" key="5">
    <source>
        <dbReference type="SAM" id="Phobius"/>
    </source>
</evidence>
<dbReference type="InParanoid" id="A0A673XL35"/>
<dbReference type="AlphaFoldDB" id="A0A673XL35"/>
<dbReference type="PROSITE" id="PS50850">
    <property type="entry name" value="MFS"/>
    <property type="match status" value="1"/>
</dbReference>
<gene>
    <name evidence="7" type="primary">mfsd8l1</name>
</gene>
<evidence type="ECO:0000256" key="1">
    <source>
        <dbReference type="ARBA" id="ARBA00004141"/>
    </source>
</evidence>
<dbReference type="GO" id="GO:0016020">
    <property type="term" value="C:membrane"/>
    <property type="evidence" value="ECO:0007669"/>
    <property type="project" value="UniProtKB-SubCell"/>
</dbReference>
<evidence type="ECO:0000313" key="8">
    <source>
        <dbReference type="Proteomes" id="UP000472277"/>
    </source>
</evidence>
<dbReference type="InterPro" id="IPR011701">
    <property type="entry name" value="MFS"/>
</dbReference>
<feature type="transmembrane region" description="Helical" evidence="5">
    <location>
        <begin position="165"/>
        <end position="186"/>
    </location>
</feature>
<feature type="transmembrane region" description="Helical" evidence="5">
    <location>
        <begin position="355"/>
        <end position="376"/>
    </location>
</feature>
<name>A0A673XL35_SALTR</name>
<keyword evidence="8" id="KW-1185">Reference proteome</keyword>
<sequence length="499" mass="54819">MREIVKKLKSSYNTVYYFLQFLRNFSHGIAFISQNKNKLTSLRRKSNILFHAPLSPAVILPTIWRYLQTLGAAPYFLGLGLSAFSLSGLLSGPLFGHWSDKTHATKKIILFANLFEIVGNFMYFMGYSKWLLISSRLVAGVGTGAGSSIFGFMGRCTANEDRSTVFASVMACRQIGLMIGPVLNLFLRLCDFKLGPFVVNKYTAPGLFMCLMWTLLQLVVVFMFWDIPPREEPELEGAVGGEELEGAWEGTGEVGEGKPLLGPRPDILGSYGSVVTPDPPRSTANPAISNLPRVSPTPSPPLEGVGDTRSAKFLREEVVVLFTAHFVILFNQTALETVVTPLTQQYFNFGELENSIIYCICSVEVITGFLFVHWLCRRTTERVVLAVGLILCHISCVWCLIFLANPQGNFPWQLAEFIIGVFLQISGLPFVAVAQVSLFSKITSLKSQGLSQGVRRSVGGLATILGPLWGGGLTGHMYIMLGLMMALLALFAVSSLNLL</sequence>
<feature type="transmembrane region" description="Helical" evidence="5">
    <location>
        <begin position="318"/>
        <end position="335"/>
    </location>
</feature>
<dbReference type="InterPro" id="IPR020846">
    <property type="entry name" value="MFS_dom"/>
</dbReference>
<evidence type="ECO:0000256" key="4">
    <source>
        <dbReference type="ARBA" id="ARBA00023136"/>
    </source>
</evidence>
<feature type="transmembrane region" description="Helical" evidence="5">
    <location>
        <begin position="410"/>
        <end position="433"/>
    </location>
</feature>
<feature type="transmembrane region" description="Helical" evidence="5">
    <location>
        <begin position="206"/>
        <end position="225"/>
    </location>
</feature>
<dbReference type="SUPFAM" id="SSF103473">
    <property type="entry name" value="MFS general substrate transporter"/>
    <property type="match status" value="1"/>
</dbReference>
<dbReference type="GeneTree" id="ENSGT00940000165367"/>
<protein>
    <submittedName>
        <fullName evidence="7">Uncharacterized LOC115152512</fullName>
    </submittedName>
</protein>
<comment type="subcellular location">
    <subcellularLocation>
        <location evidence="1">Membrane</location>
        <topology evidence="1">Multi-pass membrane protein</topology>
    </subcellularLocation>
</comment>
<evidence type="ECO:0000259" key="6">
    <source>
        <dbReference type="PROSITE" id="PS50850"/>
    </source>
</evidence>
<keyword evidence="3 5" id="KW-1133">Transmembrane helix</keyword>
<feature type="transmembrane region" description="Helical" evidence="5">
    <location>
        <begin position="133"/>
        <end position="153"/>
    </location>
</feature>
<dbReference type="Pfam" id="PF07690">
    <property type="entry name" value="MFS_1"/>
    <property type="match status" value="1"/>
</dbReference>
<feature type="transmembrane region" description="Helical" evidence="5">
    <location>
        <begin position="73"/>
        <end position="96"/>
    </location>
</feature>
<dbReference type="Gene3D" id="1.20.1250.20">
    <property type="entry name" value="MFS general substrate transporter like domains"/>
    <property type="match status" value="1"/>
</dbReference>
<reference evidence="7" key="1">
    <citation type="submission" date="2025-08" db="UniProtKB">
        <authorList>
            <consortium name="Ensembl"/>
        </authorList>
    </citation>
    <scope>IDENTIFICATION</scope>
</reference>
<keyword evidence="2 5" id="KW-0812">Transmembrane</keyword>
<feature type="transmembrane region" description="Helical" evidence="5">
    <location>
        <begin position="48"/>
        <end position="67"/>
    </location>
</feature>
<feature type="transmembrane region" description="Helical" evidence="5">
    <location>
        <begin position="108"/>
        <end position="127"/>
    </location>
</feature>
<proteinExistence type="predicted"/>
<dbReference type="Ensembl" id="ENSSTUT00000026155.1">
    <property type="protein sequence ID" value="ENSSTUP00000024945.1"/>
    <property type="gene ID" value="ENSSTUG00000010854.1"/>
</dbReference>
<feature type="domain" description="Major facilitator superfamily (MFS) profile" evidence="6">
    <location>
        <begin position="12"/>
        <end position="499"/>
    </location>
</feature>
<dbReference type="InterPro" id="IPR036259">
    <property type="entry name" value="MFS_trans_sf"/>
</dbReference>
<feature type="transmembrane region" description="Helical" evidence="5">
    <location>
        <begin position="477"/>
        <end position="498"/>
    </location>
</feature>